<dbReference type="OrthoDB" id="27218at2759"/>
<evidence type="ECO:0000256" key="2">
    <source>
        <dbReference type="ARBA" id="ARBA00009466"/>
    </source>
</evidence>
<evidence type="ECO:0000256" key="7">
    <source>
        <dbReference type="ARBA" id="ARBA00073514"/>
    </source>
</evidence>
<name>A0A2T9Y2N7_9FUNG</name>
<keyword evidence="6" id="KW-0539">Nucleus</keyword>
<dbReference type="InterPro" id="IPR013598">
    <property type="entry name" value="Exportin-1/Importin-b-like"/>
</dbReference>
<dbReference type="GO" id="GO:0005049">
    <property type="term" value="F:nuclear export signal receptor activity"/>
    <property type="evidence" value="ECO:0007669"/>
    <property type="project" value="InterPro"/>
</dbReference>
<feature type="domain" description="Importin N-terminal" evidence="8">
    <location>
        <begin position="34"/>
        <end position="100"/>
    </location>
</feature>
<dbReference type="GO" id="GO:0031267">
    <property type="term" value="F:small GTPase binding"/>
    <property type="evidence" value="ECO:0007669"/>
    <property type="project" value="InterPro"/>
</dbReference>
<sequence length="1059" mass="121648">MEEILDFSKDLDVALLDNVVNQFYSGSGKQQQLAQQILTQFQESDEAWTRVDKILETSKLTQTKFIGLRILENLIQTKWKIIPKDQQNGIKNYVVETIIKNSTTEQSLRLNRIYLSKLNLILVQLLKQEWPENWPSFIPELVASSKTNIYLCENNMEILKLLSEEIFDFSAEQITQSKAAELKERMATEFSGIFQLCIEIFKSAVQPSLVRATLETFLRFLSWLPLGYIFDTDFLHDICSRFLEARETRNQVFKCLTEVSSFHVEEKYNAKMVSVFNMAMGALEKTIGSVKDFKTQWDDLDPDEQEFIQNSVLFLTAFLGNQLKLVEGSADINLVVRAHEYIVRIMRVDDREIYKVCLEYCNSFVKTLYEDSLSTQDKSLLNLSSSMKRPRHDKYEPVLSSLRLVIIDTMAKPEEVLIVENDDGEIVREFIKETDTLTLYKSQRECLVFLTHLNPEDMESIIMTKLTHQLDQSEWSWNNLNSLCWAFGSISGAMKEDQERKFLVLIIKGLLSLCEFVKGKDNKAVVASNIMYVVGQYPRFLKAHWKFLKTVANKLFEFMHELHPGVRDMACDTFITIADNCKHHFVVQQPDEFSPFINEIIANIDSITSDLEPQQVNTFFNALSRIIVSQTDLSIRSMLITEEMRIPNMTWNKLLQTAMEDPSNLDKPETNKALLNVLKINSAACEPVGSSFLPQLAIIFLDMLSIYTELSIRINNNVALNGEIAARYANVRSMLAVKKEILHLIETFVSKCTSDDVNDIHKNIVFPLFSTIMGEYSNSSDSTRISGILTCLTTIVKVLGNVISDQTQIIFESVMLPTLNMINKDFSEFPDHRAAFFALLEQINSKLFIGVILLPPDHFKLFVDSIVWGFKHTTRDISDSSLMICMDLINNFAGSDQNSANTFFKMYYISLLQDILFVLTDSDHKSGFTLQCRVLYRLIEIVRSSTISNPLYDERQPFTSNSEYVYAFIFDLLSNAFPNLNKMQVKGFVTDVFELNTDFEVFKSAIRDFLINLKVFSGDNDALFIAERERDLLMRKKADRRAASQIPGLLKPSEMEQEI</sequence>
<dbReference type="Pfam" id="PF18787">
    <property type="entry name" value="CRM1_repeat_3"/>
    <property type="match status" value="1"/>
</dbReference>
<dbReference type="Pfam" id="PF18784">
    <property type="entry name" value="CRM1_repeat_2"/>
    <property type="match status" value="1"/>
</dbReference>
<proteinExistence type="inferred from homology"/>
<reference evidence="9 10" key="1">
    <citation type="journal article" date="2018" name="MBio">
        <title>Comparative Genomics Reveals the Core Gene Toolbox for the Fungus-Insect Symbiosis.</title>
        <authorList>
            <person name="Wang Y."/>
            <person name="Stata M."/>
            <person name="Wang W."/>
            <person name="Stajich J.E."/>
            <person name="White M.M."/>
            <person name="Moncalvo J.M."/>
        </authorList>
    </citation>
    <scope>NUCLEOTIDE SEQUENCE [LARGE SCALE GENOMIC DNA]</scope>
    <source>
        <strain evidence="9 10">SC-DP-2</strain>
    </source>
</reference>
<evidence type="ECO:0000256" key="3">
    <source>
        <dbReference type="ARBA" id="ARBA00022448"/>
    </source>
</evidence>
<dbReference type="AlphaFoldDB" id="A0A2T9Y2N7"/>
<evidence type="ECO:0000313" key="9">
    <source>
        <dbReference type="EMBL" id="PVU86567.1"/>
    </source>
</evidence>
<evidence type="ECO:0000256" key="6">
    <source>
        <dbReference type="ARBA" id="ARBA00023242"/>
    </source>
</evidence>
<keyword evidence="5" id="KW-0653">Protein transport</keyword>
<dbReference type="InterPro" id="IPR041235">
    <property type="entry name" value="Exp1_repeat_2"/>
</dbReference>
<dbReference type="InterPro" id="IPR011989">
    <property type="entry name" value="ARM-like"/>
</dbReference>
<dbReference type="InterPro" id="IPR001494">
    <property type="entry name" value="Importin-beta_N"/>
</dbReference>
<keyword evidence="10" id="KW-1185">Reference proteome</keyword>
<dbReference type="GO" id="GO:0005634">
    <property type="term" value="C:nucleus"/>
    <property type="evidence" value="ECO:0007669"/>
    <property type="project" value="UniProtKB-SubCell"/>
</dbReference>
<dbReference type="PROSITE" id="PS50166">
    <property type="entry name" value="IMPORTIN_B_NT"/>
    <property type="match status" value="1"/>
</dbReference>
<gene>
    <name evidence="9" type="ORF">BB560_006659</name>
</gene>
<dbReference type="Proteomes" id="UP000245609">
    <property type="component" value="Unassembled WGS sequence"/>
</dbReference>
<dbReference type="GO" id="GO:0000055">
    <property type="term" value="P:ribosomal large subunit export from nucleus"/>
    <property type="evidence" value="ECO:0007669"/>
    <property type="project" value="TreeGrafter"/>
</dbReference>
<dbReference type="GO" id="GO:0000056">
    <property type="term" value="P:ribosomal small subunit export from nucleus"/>
    <property type="evidence" value="ECO:0007669"/>
    <property type="project" value="TreeGrafter"/>
</dbReference>
<evidence type="ECO:0000256" key="1">
    <source>
        <dbReference type="ARBA" id="ARBA00004123"/>
    </source>
</evidence>
<dbReference type="STRING" id="133381.A0A2T9Y2N7"/>
<comment type="similarity">
    <text evidence="2">Belongs to the exportin family.</text>
</comment>
<dbReference type="InterPro" id="IPR040485">
    <property type="entry name" value="XPO1_repeat_3"/>
</dbReference>
<dbReference type="Pfam" id="PF08767">
    <property type="entry name" value="CRM1_C"/>
    <property type="match status" value="1"/>
</dbReference>
<comment type="caution">
    <text evidence="9">The sequence shown here is derived from an EMBL/GenBank/DDBJ whole genome shotgun (WGS) entry which is preliminary data.</text>
</comment>
<dbReference type="PANTHER" id="PTHR11223:SF2">
    <property type="entry name" value="EXPORTIN-1"/>
    <property type="match status" value="1"/>
</dbReference>
<dbReference type="FunFam" id="1.25.10.10:FF:001255">
    <property type="entry name" value="Exportin 1"/>
    <property type="match status" value="1"/>
</dbReference>
<dbReference type="Pfam" id="PF08389">
    <property type="entry name" value="Xpo1"/>
    <property type="match status" value="1"/>
</dbReference>
<dbReference type="GO" id="GO:0005737">
    <property type="term" value="C:cytoplasm"/>
    <property type="evidence" value="ECO:0007669"/>
    <property type="project" value="TreeGrafter"/>
</dbReference>
<comment type="subcellular location">
    <subcellularLocation>
        <location evidence="1">Nucleus</location>
    </subcellularLocation>
</comment>
<dbReference type="Pfam" id="PF18777">
    <property type="entry name" value="CRM1_repeat"/>
    <property type="match status" value="1"/>
</dbReference>
<dbReference type="GO" id="GO:0006611">
    <property type="term" value="P:protein export from nucleus"/>
    <property type="evidence" value="ECO:0007669"/>
    <property type="project" value="InterPro"/>
</dbReference>
<dbReference type="Pfam" id="PF03810">
    <property type="entry name" value="IBN_N"/>
    <property type="match status" value="1"/>
</dbReference>
<accession>A0A2T9Y2N7</accession>
<evidence type="ECO:0000256" key="5">
    <source>
        <dbReference type="ARBA" id="ARBA00022927"/>
    </source>
</evidence>
<dbReference type="SMART" id="SM00913">
    <property type="entry name" value="IBN_N"/>
    <property type="match status" value="1"/>
</dbReference>
<dbReference type="InterPro" id="IPR016024">
    <property type="entry name" value="ARM-type_fold"/>
</dbReference>
<protein>
    <recommendedName>
        <fullName evidence="7">Exportin-1</fullName>
    </recommendedName>
</protein>
<evidence type="ECO:0000259" key="8">
    <source>
        <dbReference type="PROSITE" id="PS50166"/>
    </source>
</evidence>
<evidence type="ECO:0000256" key="4">
    <source>
        <dbReference type="ARBA" id="ARBA00022816"/>
    </source>
</evidence>
<dbReference type="GO" id="GO:0051028">
    <property type="term" value="P:mRNA transport"/>
    <property type="evidence" value="ECO:0007669"/>
    <property type="project" value="UniProtKB-KW"/>
</dbReference>
<keyword evidence="3" id="KW-0813">Transport</keyword>
<dbReference type="InterPro" id="IPR041123">
    <property type="entry name" value="CRM1_repeat"/>
</dbReference>
<keyword evidence="4" id="KW-0509">mRNA transport</keyword>
<organism evidence="9 10">
    <name type="scientific">Smittium megazygosporum</name>
    <dbReference type="NCBI Taxonomy" id="133381"/>
    <lineage>
        <taxon>Eukaryota</taxon>
        <taxon>Fungi</taxon>
        <taxon>Fungi incertae sedis</taxon>
        <taxon>Zoopagomycota</taxon>
        <taxon>Kickxellomycotina</taxon>
        <taxon>Harpellomycetes</taxon>
        <taxon>Harpellales</taxon>
        <taxon>Legeriomycetaceae</taxon>
        <taxon>Smittium</taxon>
    </lineage>
</organism>
<dbReference type="InterPro" id="IPR014877">
    <property type="entry name" value="XPO1_C_dom"/>
</dbReference>
<dbReference type="InterPro" id="IPR045065">
    <property type="entry name" value="XPO1/5"/>
</dbReference>
<evidence type="ECO:0000313" key="10">
    <source>
        <dbReference type="Proteomes" id="UP000245609"/>
    </source>
</evidence>
<dbReference type="SMART" id="SM01102">
    <property type="entry name" value="CRM1_C"/>
    <property type="match status" value="1"/>
</dbReference>
<dbReference type="EMBL" id="MBFS01003457">
    <property type="protein sequence ID" value="PVU86567.1"/>
    <property type="molecule type" value="Genomic_DNA"/>
</dbReference>
<dbReference type="SUPFAM" id="SSF48371">
    <property type="entry name" value="ARM repeat"/>
    <property type="match status" value="1"/>
</dbReference>
<dbReference type="PANTHER" id="PTHR11223">
    <property type="entry name" value="EXPORTIN 1/5"/>
    <property type="match status" value="1"/>
</dbReference>
<dbReference type="Gene3D" id="1.25.10.10">
    <property type="entry name" value="Leucine-rich Repeat Variant"/>
    <property type="match status" value="1"/>
</dbReference>